<keyword evidence="4" id="KW-1185">Reference proteome</keyword>
<dbReference type="InterPro" id="IPR025714">
    <property type="entry name" value="Methyltranfer_dom"/>
</dbReference>
<dbReference type="InterPro" id="IPR029063">
    <property type="entry name" value="SAM-dependent_MTases_sf"/>
</dbReference>
<evidence type="ECO:0000259" key="2">
    <source>
        <dbReference type="Pfam" id="PF13847"/>
    </source>
</evidence>
<comment type="caution">
    <text evidence="3">The sequence shown here is derived from an EMBL/GenBank/DDBJ whole genome shotgun (WGS) entry which is preliminary data.</text>
</comment>
<dbReference type="RefSeq" id="WP_271165537.1">
    <property type="nucleotide sequence ID" value="NZ_BSFD01000009.1"/>
</dbReference>
<organism evidence="3 4">
    <name type="scientific">Brevundimonas intermedia</name>
    <dbReference type="NCBI Taxonomy" id="74315"/>
    <lineage>
        <taxon>Bacteria</taxon>
        <taxon>Pseudomonadati</taxon>
        <taxon>Pseudomonadota</taxon>
        <taxon>Alphaproteobacteria</taxon>
        <taxon>Caulobacterales</taxon>
        <taxon>Caulobacteraceae</taxon>
        <taxon>Brevundimonas</taxon>
    </lineage>
</organism>
<dbReference type="Pfam" id="PF13847">
    <property type="entry name" value="Methyltransf_31"/>
    <property type="match status" value="1"/>
</dbReference>
<dbReference type="Gene3D" id="3.40.50.150">
    <property type="entry name" value="Vaccinia Virus protein VP39"/>
    <property type="match status" value="1"/>
</dbReference>
<proteinExistence type="predicted"/>
<sequence>MTESNAAADHWDAMYASATRSAWTQNPIVAQEVYTRMTGQSGFWLDWLFTQKLPPVNRLLAVGCGDGGHELAIARLNFAREVVAFDASPVAIQLARASAEAEGLSIDFSVRLFEEFIEEPGQADAFDAVLFSGSLHHVVDLEGMLTSVRKVLRPGGMVIVNEYVGACYQLYPRSQVDTVNRVLGQVPQAFRTSRDEQLRLPTMDMIIANDPSEGVRAPLIPVLLPMYFQPTYERFVGGALLHPLFGHLNANKVNDGSPESEALVSMLIAIENELTAAGCLPNDFMFGLYEKA</sequence>
<dbReference type="Proteomes" id="UP001143509">
    <property type="component" value="Unassembled WGS sequence"/>
</dbReference>
<protein>
    <recommendedName>
        <fullName evidence="2">Methyltransferase domain-containing protein</fullName>
    </recommendedName>
</protein>
<dbReference type="PANTHER" id="PTHR43861">
    <property type="entry name" value="TRANS-ACONITATE 2-METHYLTRANSFERASE-RELATED"/>
    <property type="match status" value="1"/>
</dbReference>
<reference evidence="3" key="1">
    <citation type="journal article" date="2014" name="Int. J. Syst. Evol. Microbiol.">
        <title>Complete genome of a new Firmicutes species belonging to the dominant human colonic microbiota ('Ruminococcus bicirculans') reveals two chromosomes and a selective capacity to utilize plant glucans.</title>
        <authorList>
            <consortium name="NISC Comparative Sequencing Program"/>
            <person name="Wegmann U."/>
            <person name="Louis P."/>
            <person name="Goesmann A."/>
            <person name="Henrissat B."/>
            <person name="Duncan S.H."/>
            <person name="Flint H.J."/>
        </authorList>
    </citation>
    <scope>NUCLEOTIDE SEQUENCE</scope>
    <source>
        <strain evidence="3">VKM B-1499</strain>
    </source>
</reference>
<dbReference type="CDD" id="cd02440">
    <property type="entry name" value="AdoMet_MTases"/>
    <property type="match status" value="1"/>
</dbReference>
<dbReference type="PANTHER" id="PTHR43861:SF3">
    <property type="entry name" value="PUTATIVE (AFU_ORTHOLOGUE AFUA_2G14390)-RELATED"/>
    <property type="match status" value="1"/>
</dbReference>
<evidence type="ECO:0000313" key="3">
    <source>
        <dbReference type="EMBL" id="GLK49341.1"/>
    </source>
</evidence>
<accession>A0ABQ5T9R9</accession>
<keyword evidence="1" id="KW-0808">Transferase</keyword>
<gene>
    <name evidence="3" type="ORF">GCM10017620_23140</name>
</gene>
<evidence type="ECO:0000256" key="1">
    <source>
        <dbReference type="ARBA" id="ARBA00022679"/>
    </source>
</evidence>
<feature type="domain" description="Methyltransferase" evidence="2">
    <location>
        <begin position="59"/>
        <end position="166"/>
    </location>
</feature>
<reference evidence="3" key="2">
    <citation type="submission" date="2023-01" db="EMBL/GenBank/DDBJ databases">
        <authorList>
            <person name="Sun Q."/>
            <person name="Evtushenko L."/>
        </authorList>
    </citation>
    <scope>NUCLEOTIDE SEQUENCE</scope>
    <source>
        <strain evidence="3">VKM B-1499</strain>
    </source>
</reference>
<dbReference type="EMBL" id="BSFD01000009">
    <property type="protein sequence ID" value="GLK49341.1"/>
    <property type="molecule type" value="Genomic_DNA"/>
</dbReference>
<name>A0ABQ5T9R9_9CAUL</name>
<dbReference type="SUPFAM" id="SSF53335">
    <property type="entry name" value="S-adenosyl-L-methionine-dependent methyltransferases"/>
    <property type="match status" value="1"/>
</dbReference>
<evidence type="ECO:0000313" key="4">
    <source>
        <dbReference type="Proteomes" id="UP001143509"/>
    </source>
</evidence>